<protein>
    <submittedName>
        <fullName evidence="3">Methyltransferase</fullName>
    </submittedName>
</protein>
<dbReference type="InterPro" id="IPR016980">
    <property type="entry name" value="S-AdoMet-dep_MeTrfase_Alr7345"/>
</dbReference>
<dbReference type="PROSITE" id="PS51257">
    <property type="entry name" value="PROKAR_LIPOPROTEIN"/>
    <property type="match status" value="1"/>
</dbReference>
<reference evidence="3" key="1">
    <citation type="journal article" date="2014" name="Int. J. Syst. Evol. Microbiol.">
        <title>Complete genome sequence of Corynebacterium casei LMG S-19264T (=DSM 44701T), isolated from a smear-ripened cheese.</title>
        <authorList>
            <consortium name="US DOE Joint Genome Institute (JGI-PGF)"/>
            <person name="Walter F."/>
            <person name="Albersmeier A."/>
            <person name="Kalinowski J."/>
            <person name="Ruckert C."/>
        </authorList>
    </citation>
    <scope>NUCLEOTIDE SEQUENCE</scope>
    <source>
        <strain evidence="3">CGMCC 1.15360</strain>
    </source>
</reference>
<dbReference type="EMBL" id="BMIP01000001">
    <property type="protein sequence ID" value="GGD60343.1"/>
    <property type="molecule type" value="Genomic_DNA"/>
</dbReference>
<dbReference type="GO" id="GO:0032259">
    <property type="term" value="P:methylation"/>
    <property type="evidence" value="ECO:0007669"/>
    <property type="project" value="UniProtKB-KW"/>
</dbReference>
<evidence type="ECO:0000256" key="1">
    <source>
        <dbReference type="SAM" id="MobiDB-lite"/>
    </source>
</evidence>
<dbReference type="InterPro" id="IPR029063">
    <property type="entry name" value="SAM-dependent_MTases_sf"/>
</dbReference>
<gene>
    <name evidence="3" type="ORF">GCM10010990_07200</name>
</gene>
<reference evidence="3" key="2">
    <citation type="submission" date="2020-09" db="EMBL/GenBank/DDBJ databases">
        <authorList>
            <person name="Sun Q."/>
            <person name="Zhou Y."/>
        </authorList>
    </citation>
    <scope>NUCLEOTIDE SEQUENCE</scope>
    <source>
        <strain evidence="3">CGMCC 1.15360</strain>
    </source>
</reference>
<keyword evidence="2" id="KW-0732">Signal</keyword>
<dbReference type="OrthoDB" id="9342567at2"/>
<keyword evidence="4" id="KW-1185">Reference proteome</keyword>
<dbReference type="SUPFAM" id="SSF53335">
    <property type="entry name" value="S-adenosyl-L-methionine-dependent methyltransferases"/>
    <property type="match status" value="1"/>
</dbReference>
<organism evidence="3 4">
    <name type="scientific">Croceicoccus mobilis</name>
    <dbReference type="NCBI Taxonomy" id="1703339"/>
    <lineage>
        <taxon>Bacteria</taxon>
        <taxon>Pseudomonadati</taxon>
        <taxon>Pseudomonadota</taxon>
        <taxon>Alphaproteobacteria</taxon>
        <taxon>Sphingomonadales</taxon>
        <taxon>Erythrobacteraceae</taxon>
        <taxon>Croceicoccus</taxon>
    </lineage>
</organism>
<proteinExistence type="predicted"/>
<feature type="chain" id="PRO_5037111057" evidence="2">
    <location>
        <begin position="20"/>
        <end position="261"/>
    </location>
</feature>
<feature type="signal peptide" evidence="2">
    <location>
        <begin position="1"/>
        <end position="19"/>
    </location>
</feature>
<feature type="region of interest" description="Disordered" evidence="1">
    <location>
        <begin position="226"/>
        <end position="247"/>
    </location>
</feature>
<sequence>MNQITRILTASLLAGTALAACSSAKPDQTAEASPAADEAISADQAITLAVASEGRPAGDKERDEDRKPAITVAFAGVKPGDTVIELMPGGGYYTRILAETVGETGKVIMVTSPGSLKYGSNAESFEALQERYPNVTGVITELVDFKPEAPADLIWTTENYHDLHNGSDVAAINAVMFDALKPGGLYFVEDHSAPGTGTSATDTIHRIDPAAVKEEVEAAGFTLDAESDHLANPGDPHDIGPFDPSIEGKTDRFALRFKKPE</sequence>
<comment type="caution">
    <text evidence="3">The sequence shown here is derived from an EMBL/GenBank/DDBJ whole genome shotgun (WGS) entry which is preliminary data.</text>
</comment>
<dbReference type="PIRSF" id="PIRSF031679">
    <property type="entry name" value="Mtase_Alr7345_prd"/>
    <property type="match status" value="1"/>
</dbReference>
<keyword evidence="3" id="KW-0808">Transferase</keyword>
<dbReference type="Gene3D" id="3.40.50.150">
    <property type="entry name" value="Vaccinia Virus protein VP39"/>
    <property type="match status" value="1"/>
</dbReference>
<dbReference type="Proteomes" id="UP000612349">
    <property type="component" value="Unassembled WGS sequence"/>
</dbReference>
<evidence type="ECO:0000313" key="4">
    <source>
        <dbReference type="Proteomes" id="UP000612349"/>
    </source>
</evidence>
<evidence type="ECO:0000256" key="2">
    <source>
        <dbReference type="SAM" id="SignalP"/>
    </source>
</evidence>
<name>A0A916YTZ6_9SPHN</name>
<dbReference type="RefSeq" id="WP_066773481.1">
    <property type="nucleotide sequence ID" value="NZ_BMIP01000001.1"/>
</dbReference>
<dbReference type="GO" id="GO:0008168">
    <property type="term" value="F:methyltransferase activity"/>
    <property type="evidence" value="ECO:0007669"/>
    <property type="project" value="UniProtKB-KW"/>
</dbReference>
<feature type="compositionally biased region" description="Basic and acidic residues" evidence="1">
    <location>
        <begin position="235"/>
        <end position="247"/>
    </location>
</feature>
<evidence type="ECO:0000313" key="3">
    <source>
        <dbReference type="EMBL" id="GGD60343.1"/>
    </source>
</evidence>
<accession>A0A916YTZ6</accession>
<dbReference type="CDD" id="cd02440">
    <property type="entry name" value="AdoMet_MTases"/>
    <property type="match status" value="1"/>
</dbReference>
<dbReference type="AlphaFoldDB" id="A0A916YTZ6"/>
<keyword evidence="3" id="KW-0489">Methyltransferase</keyword>